<keyword evidence="4" id="KW-1185">Reference proteome</keyword>
<dbReference type="EMBL" id="JARFYN010000087">
    <property type="protein sequence ID" value="MDL2410528.1"/>
    <property type="molecule type" value="Genomic_DNA"/>
</dbReference>
<dbReference type="Pfam" id="PF01557">
    <property type="entry name" value="FAA_hydrolase"/>
    <property type="match status" value="1"/>
</dbReference>
<proteinExistence type="predicted"/>
<feature type="domain" description="Fumarylacetoacetase-like C-terminal" evidence="2">
    <location>
        <begin position="30"/>
        <end position="230"/>
    </location>
</feature>
<dbReference type="Gene3D" id="3.90.850.10">
    <property type="entry name" value="Fumarylacetoacetase-like, C-terminal domain"/>
    <property type="match status" value="1"/>
</dbReference>
<dbReference type="RefSeq" id="WP_285884418.1">
    <property type="nucleotide sequence ID" value="NZ_JARFYN010000087.1"/>
</dbReference>
<dbReference type="InterPro" id="IPR036663">
    <property type="entry name" value="Fumarylacetoacetase_C_sf"/>
</dbReference>
<sequence length="235" mass="25494">MNTLSRLFPSPEFPSVTVRGESRAFPVHRIFCVGRNYAEHAKEMGFAVDREAPFYFLKSALAAVPSGATLPYPPGTSNYHYEMELVVAIGTPAFQVAPEHAMQAVYGYAAGLDMTRRDLQIAAREKGRPWDLGKDFEQSAVIAEITRAIDFGVVGPQRMKLSVAGSVRQDAHLSDLIWSVPEIISHLSGYYHLAPGDLIFTGTPAGVGPVVPRDMLHGEIDGLAPVNLTVGEAKS</sequence>
<evidence type="ECO:0000313" key="4">
    <source>
        <dbReference type="Proteomes" id="UP001172630"/>
    </source>
</evidence>
<dbReference type="Proteomes" id="UP001172630">
    <property type="component" value="Unassembled WGS sequence"/>
</dbReference>
<gene>
    <name evidence="3" type="ORF">PY650_34125</name>
</gene>
<evidence type="ECO:0000313" key="3">
    <source>
        <dbReference type="EMBL" id="MDL2410528.1"/>
    </source>
</evidence>
<comment type="caution">
    <text evidence="3">The sequence shown here is derived from an EMBL/GenBank/DDBJ whole genome shotgun (WGS) entry which is preliminary data.</text>
</comment>
<protein>
    <submittedName>
        <fullName evidence="3">Fumarylacetoacetate hydrolase family protein</fullName>
    </submittedName>
</protein>
<evidence type="ECO:0000256" key="1">
    <source>
        <dbReference type="ARBA" id="ARBA00022723"/>
    </source>
</evidence>
<keyword evidence="3" id="KW-0378">Hydrolase</keyword>
<name>A0ABT7KSM1_9HYPH</name>
<dbReference type="PANTHER" id="PTHR11820:SF90">
    <property type="entry name" value="FLUTATHIONE S-TRANSFERASE"/>
    <property type="match status" value="1"/>
</dbReference>
<organism evidence="3 4">
    <name type="scientific">Rhizobium calliandrae</name>
    <dbReference type="NCBI Taxonomy" id="1312182"/>
    <lineage>
        <taxon>Bacteria</taxon>
        <taxon>Pseudomonadati</taxon>
        <taxon>Pseudomonadota</taxon>
        <taxon>Alphaproteobacteria</taxon>
        <taxon>Hyphomicrobiales</taxon>
        <taxon>Rhizobiaceae</taxon>
        <taxon>Rhizobium/Agrobacterium group</taxon>
        <taxon>Rhizobium</taxon>
    </lineage>
</organism>
<evidence type="ECO:0000259" key="2">
    <source>
        <dbReference type="Pfam" id="PF01557"/>
    </source>
</evidence>
<reference evidence="3" key="1">
    <citation type="submission" date="2023-06" db="EMBL/GenBank/DDBJ databases">
        <title>Phylogenetic Diversity of Rhizobium strains.</title>
        <authorList>
            <person name="Moura F.T."/>
            <person name="Helene L.C.F."/>
            <person name="Hungria M."/>
        </authorList>
    </citation>
    <scope>NUCLEOTIDE SEQUENCE</scope>
    <source>
        <strain evidence="3">CCGE524</strain>
    </source>
</reference>
<accession>A0ABT7KSM1</accession>
<dbReference type="SUPFAM" id="SSF56529">
    <property type="entry name" value="FAH"/>
    <property type="match status" value="1"/>
</dbReference>
<dbReference type="GO" id="GO:0016787">
    <property type="term" value="F:hydrolase activity"/>
    <property type="evidence" value="ECO:0007669"/>
    <property type="project" value="UniProtKB-KW"/>
</dbReference>
<dbReference type="PANTHER" id="PTHR11820">
    <property type="entry name" value="ACYLPYRUVASE"/>
    <property type="match status" value="1"/>
</dbReference>
<keyword evidence="1" id="KW-0479">Metal-binding</keyword>
<dbReference type="InterPro" id="IPR011234">
    <property type="entry name" value="Fumarylacetoacetase-like_C"/>
</dbReference>